<evidence type="ECO:0000313" key="2">
    <source>
        <dbReference type="Proteomes" id="UP001162483"/>
    </source>
</evidence>
<reference evidence="1" key="1">
    <citation type="submission" date="2023-05" db="EMBL/GenBank/DDBJ databases">
        <authorList>
            <person name="Stuckert A."/>
        </authorList>
    </citation>
    <scope>NUCLEOTIDE SEQUENCE</scope>
</reference>
<gene>
    <name evidence="1" type="ORF">SPARVUS_LOCUS12274017</name>
</gene>
<dbReference type="Proteomes" id="UP001162483">
    <property type="component" value="Unassembled WGS sequence"/>
</dbReference>
<keyword evidence="2" id="KW-1185">Reference proteome</keyword>
<protein>
    <submittedName>
        <fullName evidence="1">Uncharacterized protein</fullName>
    </submittedName>
</protein>
<name>A0ABN9FQE0_9NEOB</name>
<proteinExistence type="predicted"/>
<comment type="caution">
    <text evidence="1">The sequence shown here is derived from an EMBL/GenBank/DDBJ whole genome shotgun (WGS) entry which is preliminary data.</text>
</comment>
<sequence length="52" mass="5938">MLGCFHTEEFLKCFCIKKMPEKLKKNISLCMTSVIGSSSKQDVTSDIIVYYV</sequence>
<dbReference type="EMBL" id="CATNWA010017049">
    <property type="protein sequence ID" value="CAI9597603.1"/>
    <property type="molecule type" value="Genomic_DNA"/>
</dbReference>
<evidence type="ECO:0000313" key="1">
    <source>
        <dbReference type="EMBL" id="CAI9597603.1"/>
    </source>
</evidence>
<accession>A0ABN9FQE0</accession>
<organism evidence="1 2">
    <name type="scientific">Staurois parvus</name>
    <dbReference type="NCBI Taxonomy" id="386267"/>
    <lineage>
        <taxon>Eukaryota</taxon>
        <taxon>Metazoa</taxon>
        <taxon>Chordata</taxon>
        <taxon>Craniata</taxon>
        <taxon>Vertebrata</taxon>
        <taxon>Euteleostomi</taxon>
        <taxon>Amphibia</taxon>
        <taxon>Batrachia</taxon>
        <taxon>Anura</taxon>
        <taxon>Neobatrachia</taxon>
        <taxon>Ranoidea</taxon>
        <taxon>Ranidae</taxon>
        <taxon>Staurois</taxon>
    </lineage>
</organism>